<dbReference type="Proteomes" id="UP000527355">
    <property type="component" value="Unassembled WGS sequence"/>
</dbReference>
<feature type="domain" description="CCDC144C-like coiled-coil" evidence="4">
    <location>
        <begin position="429"/>
        <end position="536"/>
    </location>
</feature>
<dbReference type="InterPro" id="IPR040118">
    <property type="entry name" value="C144A/B/C"/>
</dbReference>
<evidence type="ECO:0000259" key="4">
    <source>
        <dbReference type="Pfam" id="PF14915"/>
    </source>
</evidence>
<keyword evidence="1 2" id="KW-0175">Coiled coil</keyword>
<comment type="caution">
    <text evidence="5">The sequence shown here is derived from an EMBL/GenBank/DDBJ whole genome shotgun (WGS) entry which is preliminary data.</text>
</comment>
<feature type="compositionally biased region" description="Acidic residues" evidence="3">
    <location>
        <begin position="138"/>
        <end position="147"/>
    </location>
</feature>
<proteinExistence type="predicted"/>
<name>A0A7J8AHV3_MYOMY</name>
<dbReference type="Pfam" id="PF14915">
    <property type="entry name" value="CCDC144C"/>
    <property type="match status" value="1"/>
</dbReference>
<feature type="compositionally biased region" description="Basic and acidic residues" evidence="3">
    <location>
        <begin position="298"/>
        <end position="316"/>
    </location>
</feature>
<dbReference type="AlphaFoldDB" id="A0A7J8AHV3"/>
<dbReference type="PANTHER" id="PTHR22245">
    <property type="entry name" value="COILED-COIL DOMAIN-CONTAINING PROTEIN 144A-RELATED"/>
    <property type="match status" value="1"/>
</dbReference>
<protein>
    <recommendedName>
        <fullName evidence="4">CCDC144C-like coiled-coil domain-containing protein</fullName>
    </recommendedName>
</protein>
<dbReference type="VEuPathDB" id="HostDB:GeneID_118670728"/>
<feature type="region of interest" description="Disordered" evidence="3">
    <location>
        <begin position="273"/>
        <end position="320"/>
    </location>
</feature>
<accession>A0A7J8AHV3</accession>
<dbReference type="PANTHER" id="PTHR22245:SF3">
    <property type="entry name" value="COILED-COIL DOMAIN-CONTAINING PROTEIN 144A-RELATED"/>
    <property type="match status" value="1"/>
</dbReference>
<reference evidence="5 6" key="1">
    <citation type="journal article" date="2020" name="Nature">
        <title>Six reference-quality genomes reveal evolution of bat adaptations.</title>
        <authorList>
            <person name="Jebb D."/>
            <person name="Huang Z."/>
            <person name="Pippel M."/>
            <person name="Hughes G.M."/>
            <person name="Lavrichenko K."/>
            <person name="Devanna P."/>
            <person name="Winkler S."/>
            <person name="Jermiin L.S."/>
            <person name="Skirmuntt E.C."/>
            <person name="Katzourakis A."/>
            <person name="Burkitt-Gray L."/>
            <person name="Ray D.A."/>
            <person name="Sullivan K.A.M."/>
            <person name="Roscito J.G."/>
            <person name="Kirilenko B.M."/>
            <person name="Davalos L.M."/>
            <person name="Corthals A.P."/>
            <person name="Power M.L."/>
            <person name="Jones G."/>
            <person name="Ransome R.D."/>
            <person name="Dechmann D.K.N."/>
            <person name="Locatelli A.G."/>
            <person name="Puechmaille S.J."/>
            <person name="Fedrigo O."/>
            <person name="Jarvis E.D."/>
            <person name="Hiller M."/>
            <person name="Vernes S.C."/>
            <person name="Myers E.W."/>
            <person name="Teeling E.C."/>
        </authorList>
    </citation>
    <scope>NUCLEOTIDE SEQUENCE [LARGE SCALE GENOMIC DNA]</scope>
    <source>
        <strain evidence="5">MMyoMyo1</strain>
        <tissue evidence="5">Flight muscle</tissue>
    </source>
</reference>
<evidence type="ECO:0000313" key="6">
    <source>
        <dbReference type="Proteomes" id="UP000527355"/>
    </source>
</evidence>
<evidence type="ECO:0000313" key="5">
    <source>
        <dbReference type="EMBL" id="KAF6385938.1"/>
    </source>
</evidence>
<gene>
    <name evidence="5" type="ORF">mMyoMyo1_000702</name>
</gene>
<keyword evidence="6" id="KW-1185">Reference proteome</keyword>
<sequence>MKPSLAKLKTAIQQSQKNREAKYAIVRSENRTLYEDNNFHSENEDVVETFPNTSEQIQGFSQPAFSLLEPVLKASPMSSAVIGLTKEDAIKPTIKKKENGIDIIESAPKSQINNDNLTYVDGEHKNNSSDKMSALGLGEDEDTESPWDSESFSTSLPQKFVDHLSEAADQRGKYILNEQVEDVLYIPSCMSGSRNFKMAKVEDTRNIGIPVACIELDLEMTSQEEQERLNGSENNHPQVEEEKKMHRGCEMEVTENFHNADADDSDELIQQRKRGQTGNQQFPTMENEDADWSAKQTSSEEKTSSEENKVKEKIGSMDDLDDLTQSSEIISEHCEVPYSNYKNSMLLIEQLGMNCKDSISLLKIQDAVLSYERLIELRKNHCEMLTGKIKKMEKRISGLQKELSETKEMKTQLEHQKVEWEQELCNLRFTLKEEKEKRRNTDLLYDKIREQLRNKEEQYIKEVEVNQQLETTLRTLEMELKIIRKNLNQVVEERNDIQRQLSREQNARILQDGILTNHLCKEKEIEIAHKKMTSEVFCLVIFKCSCTYICVHMFKKPILYIMESIEDFKSISLCLCTIHKILNLLVFLTSPFKIVINE</sequence>
<evidence type="ECO:0000256" key="3">
    <source>
        <dbReference type="SAM" id="MobiDB-lite"/>
    </source>
</evidence>
<evidence type="ECO:0000256" key="1">
    <source>
        <dbReference type="ARBA" id="ARBA00023054"/>
    </source>
</evidence>
<dbReference type="EMBL" id="JABWUV010000001">
    <property type="protein sequence ID" value="KAF6385938.1"/>
    <property type="molecule type" value="Genomic_DNA"/>
</dbReference>
<evidence type="ECO:0000256" key="2">
    <source>
        <dbReference type="SAM" id="Coils"/>
    </source>
</evidence>
<organism evidence="5 6">
    <name type="scientific">Myotis myotis</name>
    <name type="common">Greater mouse-eared bat</name>
    <name type="synonym">Vespertilio myotis</name>
    <dbReference type="NCBI Taxonomy" id="51298"/>
    <lineage>
        <taxon>Eukaryota</taxon>
        <taxon>Metazoa</taxon>
        <taxon>Chordata</taxon>
        <taxon>Craniata</taxon>
        <taxon>Vertebrata</taxon>
        <taxon>Euteleostomi</taxon>
        <taxon>Mammalia</taxon>
        <taxon>Eutheria</taxon>
        <taxon>Laurasiatheria</taxon>
        <taxon>Chiroptera</taxon>
        <taxon>Yangochiroptera</taxon>
        <taxon>Vespertilionidae</taxon>
        <taxon>Myotis</taxon>
    </lineage>
</organism>
<feature type="region of interest" description="Disordered" evidence="3">
    <location>
        <begin position="120"/>
        <end position="154"/>
    </location>
</feature>
<feature type="coiled-coil region" evidence="2">
    <location>
        <begin position="382"/>
        <end position="507"/>
    </location>
</feature>
<dbReference type="InterPro" id="IPR039497">
    <property type="entry name" value="CC144C-like_CC_dom"/>
</dbReference>